<sequence>MPSGDSTTWMAWMQPAVPDLASIPALNFNSDLTMRRQRMMTIILLLSGLSTLTSFTGGTGEEKGIVGIWQSAANDLRVEMYAHHGQYNGRLVWFLWEGDDPPMAAQLDTENPNPALRSRSWLGMNIVEQLTYIGHDEWSGGKVYDPNSGHTFEATVRLIDSDRLVVRGYWKLPVLGRNMQFRRVSGVISNRTNFLQKIK</sequence>
<dbReference type="Gene3D" id="2.40.128.520">
    <property type="match status" value="1"/>
</dbReference>
<name>A0ABX0QN96_9BACT</name>
<evidence type="ECO:0000259" key="1">
    <source>
        <dbReference type="Pfam" id="PF09917"/>
    </source>
</evidence>
<evidence type="ECO:0000313" key="3">
    <source>
        <dbReference type="Proteomes" id="UP000606008"/>
    </source>
</evidence>
<reference evidence="2" key="1">
    <citation type="submission" date="2024-05" db="EMBL/GenBank/DDBJ databases">
        <authorList>
            <person name="Jung D.-H."/>
        </authorList>
    </citation>
    <scope>NUCLEOTIDE SEQUENCE</scope>
    <source>
        <strain evidence="2">JA-25</strain>
    </source>
</reference>
<comment type="caution">
    <text evidence="2">The sequence shown here is derived from an EMBL/GenBank/DDBJ whole genome shotgun (WGS) entry which is preliminary data.</text>
</comment>
<protein>
    <submittedName>
        <fullName evidence="2">DUF2147 domain-containing protein</fullName>
    </submittedName>
</protein>
<accession>A0ABX0QN96</accession>
<dbReference type="EMBL" id="WAEL01000013">
    <property type="protein sequence ID" value="NID13617.1"/>
    <property type="molecule type" value="Genomic_DNA"/>
</dbReference>
<dbReference type="Proteomes" id="UP000606008">
    <property type="component" value="Unassembled WGS sequence"/>
</dbReference>
<evidence type="ECO:0000313" key="2">
    <source>
        <dbReference type="EMBL" id="NID13617.1"/>
    </source>
</evidence>
<organism evidence="2 3">
    <name type="scientific">Fibrivirga algicola</name>
    <dbReference type="NCBI Taxonomy" id="2950420"/>
    <lineage>
        <taxon>Bacteria</taxon>
        <taxon>Pseudomonadati</taxon>
        <taxon>Bacteroidota</taxon>
        <taxon>Cytophagia</taxon>
        <taxon>Cytophagales</taxon>
        <taxon>Spirosomataceae</taxon>
        <taxon>Fibrivirga</taxon>
    </lineage>
</organism>
<dbReference type="PANTHER" id="PTHR36919:SF2">
    <property type="entry name" value="BLL6627 PROTEIN"/>
    <property type="match status" value="1"/>
</dbReference>
<dbReference type="InterPro" id="IPR019223">
    <property type="entry name" value="DUF2147"/>
</dbReference>
<gene>
    <name evidence="2" type="ORF">F7231_25845</name>
</gene>
<feature type="domain" description="DUF2147" evidence="1">
    <location>
        <begin position="67"/>
        <end position="183"/>
    </location>
</feature>
<keyword evidence="3" id="KW-1185">Reference proteome</keyword>
<proteinExistence type="predicted"/>
<dbReference type="PANTHER" id="PTHR36919">
    <property type="entry name" value="BLR1215 PROTEIN"/>
    <property type="match status" value="1"/>
</dbReference>
<dbReference type="Pfam" id="PF09917">
    <property type="entry name" value="DUF2147"/>
    <property type="match status" value="1"/>
</dbReference>